<dbReference type="Pfam" id="PF05729">
    <property type="entry name" value="NACHT"/>
    <property type="match status" value="1"/>
</dbReference>
<evidence type="ECO:0000256" key="2">
    <source>
        <dbReference type="ARBA" id="ARBA00022738"/>
    </source>
</evidence>
<keyword evidence="1" id="KW-0042">Antenna complex</keyword>
<reference evidence="4" key="1">
    <citation type="submission" date="2017-10" db="EMBL/GenBank/DDBJ databases">
        <title>Draft genome sequence of the planktic cyanobacteria Tychonema bourrellyi isolated from alpine lentic freshwater.</title>
        <authorList>
            <person name="Tett A."/>
            <person name="Armanini F."/>
            <person name="Asnicar F."/>
            <person name="Boscaini A."/>
            <person name="Pasolli E."/>
            <person name="Zolfo M."/>
            <person name="Donati C."/>
            <person name="Salmaso N."/>
            <person name="Segata N."/>
        </authorList>
    </citation>
    <scope>NUCLEOTIDE SEQUENCE</scope>
    <source>
        <strain evidence="4">FEM_GT703</strain>
    </source>
</reference>
<dbReference type="InterPro" id="IPR054570">
    <property type="entry name" value="NCC-H_dom"/>
</dbReference>
<keyword evidence="5" id="KW-1185">Reference proteome</keyword>
<dbReference type="Pfam" id="PF22730">
    <property type="entry name" value="NCC-H"/>
    <property type="match status" value="1"/>
</dbReference>
<dbReference type="Pfam" id="PF13646">
    <property type="entry name" value="HEAT_2"/>
    <property type="match status" value="4"/>
</dbReference>
<dbReference type="EMBL" id="NXIB02000012">
    <property type="protein sequence ID" value="PHX56807.1"/>
    <property type="molecule type" value="Genomic_DNA"/>
</dbReference>
<dbReference type="Pfam" id="PF22724">
    <property type="entry name" value="NCAB1"/>
    <property type="match status" value="1"/>
</dbReference>
<comment type="caution">
    <text evidence="4">The sequence shown here is derived from an EMBL/GenBank/DDBJ whole genome shotgun (WGS) entry which is preliminary data.</text>
</comment>
<dbReference type="InterPro" id="IPR027417">
    <property type="entry name" value="P-loop_NTPase"/>
</dbReference>
<dbReference type="PANTHER" id="PTHR12697:SF5">
    <property type="entry name" value="DEOXYHYPUSINE HYDROXYLASE"/>
    <property type="match status" value="1"/>
</dbReference>
<dbReference type="InterPro" id="IPR007111">
    <property type="entry name" value="NACHT_NTPase"/>
</dbReference>
<dbReference type="Proteomes" id="UP000226442">
    <property type="component" value="Unassembled WGS sequence"/>
</dbReference>
<evidence type="ECO:0000313" key="4">
    <source>
        <dbReference type="EMBL" id="PHX56807.1"/>
    </source>
</evidence>
<dbReference type="GO" id="GO:0030089">
    <property type="term" value="C:phycobilisome"/>
    <property type="evidence" value="ECO:0007669"/>
    <property type="project" value="UniProtKB-KW"/>
</dbReference>
<dbReference type="InterPro" id="IPR011989">
    <property type="entry name" value="ARM-like"/>
</dbReference>
<proteinExistence type="predicted"/>
<name>A0A2G4F5Q1_9CYAN</name>
<gene>
    <name evidence="4" type="ORF">CP500_003525</name>
</gene>
<dbReference type="PROSITE" id="PS50837">
    <property type="entry name" value="NACHT"/>
    <property type="match status" value="1"/>
</dbReference>
<dbReference type="Pfam" id="PF19959">
    <property type="entry name" value="EAD4"/>
    <property type="match status" value="1"/>
</dbReference>
<dbReference type="InterPro" id="IPR054611">
    <property type="entry name" value="NCAB"/>
</dbReference>
<accession>A0A2G4F5Q1</accession>
<dbReference type="SUPFAM" id="SSF48371">
    <property type="entry name" value="ARM repeat"/>
    <property type="match status" value="2"/>
</dbReference>
<dbReference type="GO" id="GO:0016491">
    <property type="term" value="F:oxidoreductase activity"/>
    <property type="evidence" value="ECO:0007669"/>
    <property type="project" value="TreeGrafter"/>
</dbReference>
<evidence type="ECO:0000259" key="3">
    <source>
        <dbReference type="PROSITE" id="PS50837"/>
    </source>
</evidence>
<protein>
    <recommendedName>
        <fullName evidence="3">NACHT domain-containing protein</fullName>
    </recommendedName>
</protein>
<dbReference type="OrthoDB" id="134770at2"/>
<keyword evidence="2" id="KW-0605">Phycobilisome</keyword>
<feature type="domain" description="NACHT" evidence="3">
    <location>
        <begin position="274"/>
        <end position="358"/>
    </location>
</feature>
<sequence>MIFTQNIAMARKYGKNATTKNNVLKLVEALLALADGEIAVPGDKLKATFNVEWVKEDELLVSGKVQEKRKNRTQTVEKGITKEDLWTLVECLGEALELSQPKDEEKVDNAQRKANAIQDILDCLKDLDILDPKPSAKTQGFWKFSLKLKHQTARKEDNLKVIDEQWKIKIGSVTVETTRETTFISKDQPLNWQEICRQNLAEQKKFTTKEFQRHGAELQLDEIYVPLAIVERKPPKPPSKNQQEEKEEEKLIPITEERFFEDVLRQGKSESQGRKIAIIGEPGSGKTTRLQKIADWILEQDLGLPIWISLADLTQPTITQYIEEIWLKQTGKSLNIDELTQQKERIWLLLDGLDEMTSKVETRHVSALLGGWVQAARVVVTCRVNVWEADKNAFSGFDVFRNLEFNPEQVTDYIRRWFAGMGDAATGESLEAALAQSQNSRLKELIQNPLRLWMLCQIWQTGGGLPETQAGLYGQFVDWVYDWKEDEEILDQREAIDKALARLALAAMEQKDEVSRLRLPESWVVKVLGSRPIFQAVMRLGWLNRVERFPEAICVFYHASFQEYFAALAVDDWDYFLPRNHVNFPVDGKEYRIFESQWKQVILLWLGRDIASHKKEEFIRSLVEFEYGVRDFYGDQAYFLAAAGINEFKACFLALDIVRQVVKFGFGYFNIEKQKWQNFIDPNKEGAKKAIPETIRPLAITELTAILKHCPDEDTRRWAAESLGEIGKDNLVAITALVELIRTTQNKYTQREAASSLVQIGKDNPVAITGLVELIGTTQDEDILRWAAYSLGEIDKYNPVAITALVELIATTQDEDTRREVAESLGKIDKDNPVAINALVELVCTTQHENIRSDAVYSVERIGKDNPVVITALVELIGTTQDEDILQWAAYSLVKIDKDNPVAITALVELIRTTQNKHTQVSAAYSLGQIGKDNPVAITALVELIGTTQDEDILRWAADSLGQIDKDNPVAITALVELIGTTQDEATQGRAAYSLGQIGKDNPVAITALVELIGTTQDEFTWDMAVSSLVQIGKDNPVAITGLVELIGTTQDENTRRHAASSLGQIAKDNPVAIAALVELIATTQNKYTRRDAAYSLGKIGKDDPVAIAALVELIGTTQDEDIRGQAADSLGQILTKPQQMLGVVSALKDCLSDEVYDNNFRRFYKCYKVVWGCAANLPYPQFHQAWHGLTETQTSPLVQILNLAQLPQLLKTQLTETNLHQTLQLLCIDGSKFDNRDNPATDIYLQLVKKHHCPKSTEGTPRTLTELKIYSLLLDWEKHPILIFYEDAIPQGFSPTFLDSLTRFDATICVITDSPHPTIPTFSPQEPHLIQSIITWLQRTVLES</sequence>
<dbReference type="SUPFAM" id="SSF52540">
    <property type="entry name" value="P-loop containing nucleoside triphosphate hydrolases"/>
    <property type="match status" value="1"/>
</dbReference>
<dbReference type="Gene3D" id="3.40.50.300">
    <property type="entry name" value="P-loop containing nucleotide triphosphate hydrolases"/>
    <property type="match status" value="1"/>
</dbReference>
<dbReference type="InterPro" id="IPR004155">
    <property type="entry name" value="PBS_lyase_HEAT"/>
</dbReference>
<dbReference type="InterPro" id="IPR016024">
    <property type="entry name" value="ARM-type_fold"/>
</dbReference>
<dbReference type="InterPro" id="IPR045434">
    <property type="entry name" value="EAD4"/>
</dbReference>
<dbReference type="Gene3D" id="1.25.10.10">
    <property type="entry name" value="Leucine-rich Repeat Variant"/>
    <property type="match status" value="4"/>
</dbReference>
<evidence type="ECO:0000256" key="1">
    <source>
        <dbReference type="ARBA" id="ARBA00022549"/>
    </source>
</evidence>
<evidence type="ECO:0000313" key="5">
    <source>
        <dbReference type="Proteomes" id="UP000226442"/>
    </source>
</evidence>
<dbReference type="PANTHER" id="PTHR12697">
    <property type="entry name" value="PBS LYASE HEAT-LIKE PROTEIN"/>
    <property type="match status" value="1"/>
</dbReference>
<organism evidence="4 5">
    <name type="scientific">Tychonema bourrellyi FEM_GT703</name>
    <dbReference type="NCBI Taxonomy" id="2040638"/>
    <lineage>
        <taxon>Bacteria</taxon>
        <taxon>Bacillati</taxon>
        <taxon>Cyanobacteriota</taxon>
        <taxon>Cyanophyceae</taxon>
        <taxon>Oscillatoriophycideae</taxon>
        <taxon>Oscillatoriales</taxon>
        <taxon>Microcoleaceae</taxon>
        <taxon>Tychonema</taxon>
    </lineage>
</organism>
<dbReference type="SMART" id="SM00567">
    <property type="entry name" value="EZ_HEAT"/>
    <property type="match status" value="11"/>
</dbReference>